<accession>A0A553PCI0</accession>
<reference evidence="1 2" key="1">
    <citation type="journal article" date="2018" name="Nat. Ecol. Evol.">
        <title>Genomic signatures of mitonuclear coevolution across populations of Tigriopus californicus.</title>
        <authorList>
            <person name="Barreto F.S."/>
            <person name="Watson E.T."/>
            <person name="Lima T.G."/>
            <person name="Willett C.S."/>
            <person name="Edmands S."/>
            <person name="Li W."/>
            <person name="Burton R.S."/>
        </authorList>
    </citation>
    <scope>NUCLEOTIDE SEQUENCE [LARGE SCALE GENOMIC DNA]</scope>
    <source>
        <strain evidence="1 2">San Diego</strain>
    </source>
</reference>
<protein>
    <submittedName>
        <fullName evidence="1">Uncharacterized protein</fullName>
    </submittedName>
</protein>
<gene>
    <name evidence="1" type="ORF">TCAL_00769</name>
</gene>
<keyword evidence="2" id="KW-1185">Reference proteome</keyword>
<dbReference type="AlphaFoldDB" id="A0A553PCI0"/>
<sequence length="132" mass="14589">MSGKYFVVISLYLVGPSRANIDPSLLAEIFGPAPLSAPTKGINPISDSGQRLDIDKECQRMEPCVLCLGFGINFDHQGHMWDCQDKCGERVVTIENYNHESNCYISFGGEACITEFLLPNEYGTILAKPRVT</sequence>
<organism evidence="1 2">
    <name type="scientific">Tigriopus californicus</name>
    <name type="common">Marine copepod</name>
    <dbReference type="NCBI Taxonomy" id="6832"/>
    <lineage>
        <taxon>Eukaryota</taxon>
        <taxon>Metazoa</taxon>
        <taxon>Ecdysozoa</taxon>
        <taxon>Arthropoda</taxon>
        <taxon>Crustacea</taxon>
        <taxon>Multicrustacea</taxon>
        <taxon>Hexanauplia</taxon>
        <taxon>Copepoda</taxon>
        <taxon>Harpacticoida</taxon>
        <taxon>Harpacticidae</taxon>
        <taxon>Tigriopus</taxon>
    </lineage>
</organism>
<evidence type="ECO:0000313" key="1">
    <source>
        <dbReference type="EMBL" id="TRY75368.1"/>
    </source>
</evidence>
<proteinExistence type="predicted"/>
<dbReference type="Proteomes" id="UP000318571">
    <property type="component" value="Chromosome 2"/>
</dbReference>
<dbReference type="EMBL" id="VCGU01000005">
    <property type="protein sequence ID" value="TRY75368.1"/>
    <property type="molecule type" value="Genomic_DNA"/>
</dbReference>
<name>A0A553PCI0_TIGCA</name>
<evidence type="ECO:0000313" key="2">
    <source>
        <dbReference type="Proteomes" id="UP000318571"/>
    </source>
</evidence>
<comment type="caution">
    <text evidence="1">The sequence shown here is derived from an EMBL/GenBank/DDBJ whole genome shotgun (WGS) entry which is preliminary data.</text>
</comment>